<comment type="caution">
    <text evidence="1">The sequence shown here is derived from an EMBL/GenBank/DDBJ whole genome shotgun (WGS) entry which is preliminary data.</text>
</comment>
<reference evidence="1 2" key="1">
    <citation type="submission" date="2019-09" db="EMBL/GenBank/DDBJ databases">
        <title>Paraburkholderia podalyriae sp. nov., A South African Podalyria-associated rhizobium.</title>
        <authorList>
            <person name="Mavima L."/>
            <person name="Beukes C.W."/>
            <person name="Palmer M."/>
            <person name="De Meyer S.E."/>
            <person name="James E.K."/>
            <person name="Maluk M."/>
            <person name="Avontuur J.R."/>
            <person name="Chan W.Y."/>
            <person name="Venter S.N."/>
            <person name="Steenkamp E.T."/>
        </authorList>
    </citation>
    <scope>NUCLEOTIDE SEQUENCE [LARGE SCALE GENOMIC DNA]</scope>
    <source>
        <strain evidence="1 2">WC7.3b</strain>
    </source>
</reference>
<dbReference type="RefSeq" id="WP_187639183.1">
    <property type="nucleotide sequence ID" value="NZ_VZQQ01000093.1"/>
</dbReference>
<sequence>MINDNTIVIDALALMEETLHRLAGMIDPPQMTDIYPGRRAPRYAKQGVKQVIVPKMARVVSTSRAAIMLLEASYLIEHAALVRMVEETVEDIMFLARGLELGLQPEHHEYLASFYPEYYKSVRSSGIPDLNERPEFKRWKLRKYIDAMYAGGPVLPDGETVGSLIKRTYAVNSGYVHGNCSQLMELYGGNPPGYHVSGVPHPSAPAAFAKYLRHSIEMAVVSFAAAANGFGDHESAGRIVRFAVRQGIVSAQSAAGAPRGQEPTAD</sequence>
<protein>
    <submittedName>
        <fullName evidence="1">Uncharacterized protein</fullName>
    </submittedName>
</protein>
<organism evidence="1 2">
    <name type="scientific">Paraburkholderia podalyriae</name>
    <dbReference type="NCBI Taxonomy" id="1938811"/>
    <lineage>
        <taxon>Bacteria</taxon>
        <taxon>Pseudomonadati</taxon>
        <taxon>Pseudomonadota</taxon>
        <taxon>Betaproteobacteria</taxon>
        <taxon>Burkholderiales</taxon>
        <taxon>Burkholderiaceae</taxon>
        <taxon>Paraburkholderia</taxon>
    </lineage>
</organism>
<dbReference type="Proteomes" id="UP000736373">
    <property type="component" value="Unassembled WGS sequence"/>
</dbReference>
<evidence type="ECO:0000313" key="1">
    <source>
        <dbReference type="EMBL" id="MBC8752318.1"/>
    </source>
</evidence>
<name>A0ABR7Q1E7_9BURK</name>
<keyword evidence="2" id="KW-1185">Reference proteome</keyword>
<accession>A0ABR7Q1E7</accession>
<evidence type="ECO:0000313" key="2">
    <source>
        <dbReference type="Proteomes" id="UP000736373"/>
    </source>
</evidence>
<gene>
    <name evidence="1" type="ORF">F6X42_39625</name>
</gene>
<dbReference type="EMBL" id="VZQQ01000093">
    <property type="protein sequence ID" value="MBC8752318.1"/>
    <property type="molecule type" value="Genomic_DNA"/>
</dbReference>
<proteinExistence type="predicted"/>